<evidence type="ECO:0000256" key="3">
    <source>
        <dbReference type="ARBA" id="ARBA00022692"/>
    </source>
</evidence>
<evidence type="ECO:0000256" key="7">
    <source>
        <dbReference type="ARBA" id="ARBA00023170"/>
    </source>
</evidence>
<organism evidence="14 15">
    <name type="scientific">Trachymyrmex septentrionalis</name>
    <dbReference type="NCBI Taxonomy" id="34720"/>
    <lineage>
        <taxon>Eukaryota</taxon>
        <taxon>Metazoa</taxon>
        <taxon>Ecdysozoa</taxon>
        <taxon>Arthropoda</taxon>
        <taxon>Hexapoda</taxon>
        <taxon>Insecta</taxon>
        <taxon>Pterygota</taxon>
        <taxon>Neoptera</taxon>
        <taxon>Endopterygota</taxon>
        <taxon>Hymenoptera</taxon>
        <taxon>Apocrita</taxon>
        <taxon>Aculeata</taxon>
        <taxon>Formicoidea</taxon>
        <taxon>Formicidae</taxon>
        <taxon>Myrmicinae</taxon>
        <taxon>Trachymyrmex</taxon>
    </lineage>
</organism>
<feature type="region of interest" description="Disordered" evidence="10">
    <location>
        <begin position="376"/>
        <end position="396"/>
    </location>
</feature>
<proteinExistence type="inferred from homology"/>
<dbReference type="CDD" id="cd15927">
    <property type="entry name" value="7tmA_Bombesin_R-like"/>
    <property type="match status" value="1"/>
</dbReference>
<dbReference type="PRINTS" id="PR01012">
    <property type="entry name" value="NRPEPTIDEYR"/>
</dbReference>
<feature type="domain" description="G-protein coupled receptors family 1 profile" evidence="13">
    <location>
        <begin position="79"/>
        <end position="348"/>
    </location>
</feature>
<feature type="signal peptide" evidence="12">
    <location>
        <begin position="1"/>
        <end position="35"/>
    </location>
</feature>
<dbReference type="KEGG" id="tsep:108756727"/>
<dbReference type="Gene3D" id="1.20.1070.10">
    <property type="entry name" value="Rhodopsin 7-helix transmembrane proteins"/>
    <property type="match status" value="1"/>
</dbReference>
<keyword evidence="3 9" id="KW-0812">Transmembrane</keyword>
<dbReference type="STRING" id="34720.A0A195FTE2"/>
<dbReference type="InterPro" id="IPR017452">
    <property type="entry name" value="GPCR_Rhodpsn_7TM"/>
</dbReference>
<feature type="chain" id="PRO_5008271602" evidence="12">
    <location>
        <begin position="36"/>
        <end position="464"/>
    </location>
</feature>
<evidence type="ECO:0000256" key="10">
    <source>
        <dbReference type="SAM" id="MobiDB-lite"/>
    </source>
</evidence>
<evidence type="ECO:0000256" key="6">
    <source>
        <dbReference type="ARBA" id="ARBA00023136"/>
    </source>
</evidence>
<reference evidence="14 15" key="1">
    <citation type="submission" date="2016-03" db="EMBL/GenBank/DDBJ databases">
        <title>Trachymyrmex septentrionalis WGS genome.</title>
        <authorList>
            <person name="Nygaard S."/>
            <person name="Hu H."/>
            <person name="Boomsma J."/>
            <person name="Zhang G."/>
        </authorList>
    </citation>
    <scope>NUCLEOTIDE SEQUENCE [LARGE SCALE GENOMIC DNA]</scope>
    <source>
        <strain evidence="14">Tsep2-gDNA-1</strain>
        <tissue evidence="14">Whole body</tissue>
    </source>
</reference>
<evidence type="ECO:0000313" key="15">
    <source>
        <dbReference type="Proteomes" id="UP000078541"/>
    </source>
</evidence>
<dbReference type="GO" id="GO:0005886">
    <property type="term" value="C:plasma membrane"/>
    <property type="evidence" value="ECO:0007669"/>
    <property type="project" value="TreeGrafter"/>
</dbReference>
<keyword evidence="15" id="KW-1185">Reference proteome</keyword>
<feature type="transmembrane region" description="Helical" evidence="11">
    <location>
        <begin position="183"/>
        <end position="207"/>
    </location>
</feature>
<evidence type="ECO:0000256" key="8">
    <source>
        <dbReference type="ARBA" id="ARBA00023224"/>
    </source>
</evidence>
<dbReference type="GO" id="GO:0004983">
    <property type="term" value="F:neuropeptide Y receptor activity"/>
    <property type="evidence" value="ECO:0007669"/>
    <property type="project" value="InterPro"/>
</dbReference>
<evidence type="ECO:0000256" key="11">
    <source>
        <dbReference type="SAM" id="Phobius"/>
    </source>
</evidence>
<accession>A0A195FTE2</accession>
<comment type="similarity">
    <text evidence="2 9">Belongs to the G-protein coupled receptor 1 family.</text>
</comment>
<dbReference type="EMBL" id="KQ981276">
    <property type="protein sequence ID" value="KYN43723.1"/>
    <property type="molecule type" value="Genomic_DNA"/>
</dbReference>
<keyword evidence="8 9" id="KW-0807">Transducer</keyword>
<comment type="subcellular location">
    <subcellularLocation>
        <location evidence="1">Membrane</location>
        <topology evidence="1">Multi-pass membrane protein</topology>
    </subcellularLocation>
</comment>
<evidence type="ECO:0000256" key="5">
    <source>
        <dbReference type="ARBA" id="ARBA00023040"/>
    </source>
</evidence>
<evidence type="ECO:0000256" key="9">
    <source>
        <dbReference type="RuleBase" id="RU000688"/>
    </source>
</evidence>
<keyword evidence="6 11" id="KW-0472">Membrane</keyword>
<feature type="transmembrane region" description="Helical" evidence="11">
    <location>
        <begin position="326"/>
        <end position="351"/>
    </location>
</feature>
<feature type="transmembrane region" description="Helical" evidence="11">
    <location>
        <begin position="63"/>
        <end position="88"/>
    </location>
</feature>
<dbReference type="PROSITE" id="PS50262">
    <property type="entry name" value="G_PROTEIN_RECEP_F1_2"/>
    <property type="match status" value="1"/>
</dbReference>
<dbReference type="AlphaFoldDB" id="A0A195FTE2"/>
<feature type="transmembrane region" description="Helical" evidence="11">
    <location>
        <begin position="241"/>
        <end position="259"/>
    </location>
</feature>
<evidence type="ECO:0000256" key="4">
    <source>
        <dbReference type="ARBA" id="ARBA00022989"/>
    </source>
</evidence>
<evidence type="ECO:0000256" key="2">
    <source>
        <dbReference type="ARBA" id="ARBA00010663"/>
    </source>
</evidence>
<gene>
    <name evidence="14" type="ORF">ALC56_01985</name>
</gene>
<feature type="transmembrane region" description="Helical" evidence="11">
    <location>
        <begin position="100"/>
        <end position="124"/>
    </location>
</feature>
<sequence>MSWSYTSTSPSSSITMLMMTTLLTPLTLTANYTEASDFVSNITKNITIEEEKYTPYSERPETYFVPIIFLLILLIGLVGNSVLALMILRHTNMRNVPNMYVLSLALGDLLVIITCVPFTFTVYVLDSWPFGLLVCKFSECAKDISVGVSVFTLTALSADRFFAIVDPMRKLHVAGSGKRTIRFTAIIVVLIWILAIICAIPGSFSYIRFFRVNQNVSFYVCYPFPEEFGSNYGKMVVTCRFFIYYVIPLTIIAVFYILMARHLMRSTRDILGEMQGQMKQVQARKKVAKMVMAFVIVFAVCFFPQHVFMLWFYFNPTSETDYNIFWHYFRILGFCLAFINSCINPIALYCVSGPFRKYFDRYLFCCAIMKRKRRRHRQSPDPSARGQGPSSSLVSSRKNLGDFRQEQRTMMRLSIMATDIRPRTPIKEQETIITLSANPNGIEESLKTQRISIEPTVRDRLVPS</sequence>
<dbReference type="PROSITE" id="PS00237">
    <property type="entry name" value="G_PROTEIN_RECEP_F1_1"/>
    <property type="match status" value="1"/>
</dbReference>
<dbReference type="PANTHER" id="PTHR45695:SF26">
    <property type="entry name" value="NEUROPEPTIDE CCHAMIDE-1 RECEPTOR"/>
    <property type="match status" value="1"/>
</dbReference>
<protein>
    <submittedName>
        <fullName evidence="14">Neuromedin-B receptor</fullName>
    </submittedName>
</protein>
<keyword evidence="12" id="KW-0732">Signal</keyword>
<keyword evidence="7 9" id="KW-0675">Receptor</keyword>
<name>A0A195FTE2_9HYME</name>
<dbReference type="InterPro" id="IPR000276">
    <property type="entry name" value="GPCR_Rhodpsn"/>
</dbReference>
<dbReference type="Pfam" id="PF00001">
    <property type="entry name" value="7tm_1"/>
    <property type="match status" value="1"/>
</dbReference>
<dbReference type="SUPFAM" id="SSF81321">
    <property type="entry name" value="Family A G protein-coupled receptor-like"/>
    <property type="match status" value="1"/>
</dbReference>
<feature type="transmembrane region" description="Helical" evidence="11">
    <location>
        <begin position="144"/>
        <end position="162"/>
    </location>
</feature>
<dbReference type="PRINTS" id="PR00237">
    <property type="entry name" value="GPCRRHODOPSN"/>
</dbReference>
<evidence type="ECO:0000256" key="12">
    <source>
        <dbReference type="SAM" id="SignalP"/>
    </source>
</evidence>
<evidence type="ECO:0000259" key="13">
    <source>
        <dbReference type="PROSITE" id="PS50262"/>
    </source>
</evidence>
<dbReference type="PANTHER" id="PTHR45695">
    <property type="entry name" value="LEUCOKININ RECEPTOR-RELATED"/>
    <property type="match status" value="1"/>
</dbReference>
<dbReference type="Proteomes" id="UP000078541">
    <property type="component" value="Unassembled WGS sequence"/>
</dbReference>
<keyword evidence="4 11" id="KW-1133">Transmembrane helix</keyword>
<feature type="transmembrane region" description="Helical" evidence="11">
    <location>
        <begin position="287"/>
        <end position="314"/>
    </location>
</feature>
<dbReference type="InterPro" id="IPR000611">
    <property type="entry name" value="NPY_rcpt"/>
</dbReference>
<evidence type="ECO:0000256" key="1">
    <source>
        <dbReference type="ARBA" id="ARBA00004141"/>
    </source>
</evidence>
<evidence type="ECO:0000313" key="14">
    <source>
        <dbReference type="EMBL" id="KYN43723.1"/>
    </source>
</evidence>
<keyword evidence="5 9" id="KW-0297">G-protein coupled receptor</keyword>
<dbReference type="OrthoDB" id="10049706at2759"/>